<dbReference type="EMBL" id="CAJQZP010001359">
    <property type="protein sequence ID" value="CAG5041208.1"/>
    <property type="molecule type" value="Genomic_DNA"/>
</dbReference>
<gene>
    <name evidence="1" type="ORF">PAPOLLO_LOCUS22054</name>
</gene>
<dbReference type="OrthoDB" id="7367179at2759"/>
<evidence type="ECO:0000313" key="2">
    <source>
        <dbReference type="Proteomes" id="UP000691718"/>
    </source>
</evidence>
<protein>
    <submittedName>
        <fullName evidence="1">(apollo) hypothetical protein</fullName>
    </submittedName>
</protein>
<name>A0A8S3XT91_PARAO</name>
<dbReference type="Proteomes" id="UP000691718">
    <property type="component" value="Unassembled WGS sequence"/>
</dbReference>
<proteinExistence type="predicted"/>
<reference evidence="1" key="1">
    <citation type="submission" date="2021-04" db="EMBL/GenBank/DDBJ databases">
        <authorList>
            <person name="Tunstrom K."/>
        </authorList>
    </citation>
    <scope>NUCLEOTIDE SEQUENCE</scope>
</reference>
<keyword evidence="2" id="KW-1185">Reference proteome</keyword>
<evidence type="ECO:0000313" key="1">
    <source>
        <dbReference type="EMBL" id="CAG5041208.1"/>
    </source>
</evidence>
<dbReference type="AlphaFoldDB" id="A0A8S3XT91"/>
<accession>A0A8S3XT91</accession>
<comment type="caution">
    <text evidence="1">The sequence shown here is derived from an EMBL/GenBank/DDBJ whole genome shotgun (WGS) entry which is preliminary data.</text>
</comment>
<sequence>MHSLIERRMRNRIINVPADYVQIIESVRNNPFDVKYLEHTFFKDIRNISSYKNICSGRSSGDPKVTDIRALMYSPSGEIPYKLRFEEPWMLLPQRKSPFSAKSSEDMQNLHQTRLKIKALKYDDLQQIKEVLPADFREFYNNLPHD</sequence>
<organism evidence="1 2">
    <name type="scientific">Parnassius apollo</name>
    <name type="common">Apollo butterfly</name>
    <name type="synonym">Papilio apollo</name>
    <dbReference type="NCBI Taxonomy" id="110799"/>
    <lineage>
        <taxon>Eukaryota</taxon>
        <taxon>Metazoa</taxon>
        <taxon>Ecdysozoa</taxon>
        <taxon>Arthropoda</taxon>
        <taxon>Hexapoda</taxon>
        <taxon>Insecta</taxon>
        <taxon>Pterygota</taxon>
        <taxon>Neoptera</taxon>
        <taxon>Endopterygota</taxon>
        <taxon>Lepidoptera</taxon>
        <taxon>Glossata</taxon>
        <taxon>Ditrysia</taxon>
        <taxon>Papilionoidea</taxon>
        <taxon>Papilionidae</taxon>
        <taxon>Parnassiinae</taxon>
        <taxon>Parnassini</taxon>
        <taxon>Parnassius</taxon>
        <taxon>Parnassius</taxon>
    </lineage>
</organism>